<feature type="transmembrane region" description="Helical" evidence="1">
    <location>
        <begin position="719"/>
        <end position="737"/>
    </location>
</feature>
<evidence type="ECO:0000313" key="2">
    <source>
        <dbReference type="EMBL" id="UJG44721.1"/>
    </source>
</evidence>
<sequence length="741" mass="83369">MNKKNFYIVIWNLLSICVLVSSSLSYHNTIANNISPINSKTSVSPEDLFLRDPTNPTQVLKAELNQKRDQLVNFSPKVSNEKEFSDALDDERNFWTIQSFSSYPYTYIQITATLLAVGEHSYVYVANSIINSEGKSEAQSKAETYRDEFDDVIYPSDTLYFGSPDGYLGDIDGDSKVTMLLLSLDGGVAGYFDPINEYVDSNSNQREMIYVDYGISDIQYSFAVIAHEFQHLIHFNHDQDELWFIDEGCSEFATYAAGYWAGNDNLTYFAEDNFANNPEDSLLYWNYDSEGGYDVRIDYGGAYLFIFYLAEKYGFQIIETLVAETANGAQGVENALVDEEIPLTFNDLYLNWITALTIDAPEIGEGLYGFVNLDIQIKVETEISNVPTESNNELHRYYGIHVTKITSGSDNIFFEISGSDQYAIGFSIAILDSEGWHINQSISDVSTESKMEIIQGKDISRIYAITSLLDSDTPFVDSDNQFGLGPYEYLNLNLYVGNPLTIKNVQSTYEKDTWTYIISGARVYDVNNTELDDTSQIDVFLEFKGSEGFKMIKSLNYSDTDYWNGQLSLQSFSEDTYSVKLFAKNSSAFGKINLADIVVEHIITVEKPSVEISGDYLVITVGASYTQLNGWENFTKYAEVKAVIYDLSTSTPADVIDLVYDSGIDKWTSGSYYYGNLTYGDYYVSVTFKYGYRTVSSDSSDIFSIETTKDTTSPSFTPFPLISTTLAIVTLVAVIAFKKQK</sequence>
<organism evidence="2">
    <name type="scientific">Candidatus Heimdallarchaeum endolithica</name>
    <dbReference type="NCBI Taxonomy" id="2876572"/>
    <lineage>
        <taxon>Archaea</taxon>
        <taxon>Promethearchaeati</taxon>
        <taxon>Candidatus Heimdallarchaeota</taxon>
        <taxon>Candidatus Heimdallarchaeia (ex Rinke et al. 2021) (nom. nud.)</taxon>
        <taxon>Candidatus Heimdallarchaeales</taxon>
        <taxon>Candidatus Heimdallarchaeaceae</taxon>
        <taxon>Candidatus Heimdallarchaeum</taxon>
    </lineage>
</organism>
<accession>A0A9Y1BTN1</accession>
<evidence type="ECO:0000256" key="1">
    <source>
        <dbReference type="SAM" id="Phobius"/>
    </source>
</evidence>
<keyword evidence="1" id="KW-0812">Transmembrane</keyword>
<keyword evidence="1" id="KW-1133">Transmembrane helix</keyword>
<gene>
    <name evidence="2" type="ORF">K9W46_05950</name>
</gene>
<dbReference type="AlphaFoldDB" id="A0A9Y1BTN1"/>
<name>A0A9Y1BTN1_9ARCH</name>
<dbReference type="EMBL" id="CP084167">
    <property type="protein sequence ID" value="UJG44721.1"/>
    <property type="molecule type" value="Genomic_DNA"/>
</dbReference>
<dbReference type="Proteomes" id="UP001200513">
    <property type="component" value="Chromosome"/>
</dbReference>
<keyword evidence="1" id="KW-0472">Membrane</keyword>
<protein>
    <recommendedName>
        <fullName evidence="3">Peptidase M6-like domain-containing protein</fullName>
    </recommendedName>
</protein>
<evidence type="ECO:0008006" key="3">
    <source>
        <dbReference type="Google" id="ProtNLM"/>
    </source>
</evidence>
<proteinExistence type="predicted"/>
<reference evidence="2" key="1">
    <citation type="journal article" date="2022" name="Nat. Microbiol.">
        <title>Unique mobile elements and scalable gene flow at the prokaryote-eukaryote boundary revealed by circularized Asgard archaea genomes.</title>
        <authorList>
            <person name="Wu F."/>
            <person name="Speth D.R."/>
            <person name="Philosof A."/>
            <person name="Cremiere A."/>
            <person name="Narayanan A."/>
            <person name="Barco R.A."/>
            <person name="Connon S.A."/>
            <person name="Amend J.P."/>
            <person name="Antoshechkin I.A."/>
            <person name="Orphan V.J."/>
        </authorList>
    </citation>
    <scope>NUCLEOTIDE SEQUENCE</scope>
    <source>
        <strain evidence="2">PR6</strain>
    </source>
</reference>